<feature type="region of interest" description="Disordered" evidence="9">
    <location>
        <begin position="52"/>
        <end position="129"/>
    </location>
</feature>
<evidence type="ECO:0000313" key="13">
    <source>
        <dbReference type="Proteomes" id="UP001634394"/>
    </source>
</evidence>
<dbReference type="SUPFAM" id="SSF57501">
    <property type="entry name" value="Cystine-knot cytokines"/>
    <property type="match status" value="1"/>
</dbReference>
<gene>
    <name evidence="12" type="ORF">ACJMK2_000480</name>
</gene>
<feature type="domain" description="TGF-beta family profile" evidence="11">
    <location>
        <begin position="114"/>
        <end position="227"/>
    </location>
</feature>
<accession>A0ABD3XPD4</accession>
<keyword evidence="3" id="KW-0964">Secreted</keyword>
<feature type="chain" id="PRO_5044836846" description="TGF-beta family profile domain-containing protein" evidence="10">
    <location>
        <begin position="28"/>
        <end position="227"/>
    </location>
</feature>
<evidence type="ECO:0000313" key="12">
    <source>
        <dbReference type="EMBL" id="KAL3888099.1"/>
    </source>
</evidence>
<dbReference type="EMBL" id="JBJQND010000001">
    <property type="protein sequence ID" value="KAL3888099.1"/>
    <property type="molecule type" value="Genomic_DNA"/>
</dbReference>
<dbReference type="Pfam" id="PF00019">
    <property type="entry name" value="TGF_beta"/>
    <property type="match status" value="1"/>
</dbReference>
<dbReference type="PROSITE" id="PS51362">
    <property type="entry name" value="TGF_BETA_2"/>
    <property type="match status" value="1"/>
</dbReference>
<dbReference type="SMART" id="SM00204">
    <property type="entry name" value="TGFB"/>
    <property type="match status" value="1"/>
</dbReference>
<evidence type="ECO:0000256" key="10">
    <source>
        <dbReference type="SAM" id="SignalP"/>
    </source>
</evidence>
<comment type="caution">
    <text evidence="12">The sequence shown here is derived from an EMBL/GenBank/DDBJ whole genome shotgun (WGS) entry which is preliminary data.</text>
</comment>
<dbReference type="PROSITE" id="PS00250">
    <property type="entry name" value="TGF_BETA_1"/>
    <property type="match status" value="1"/>
</dbReference>
<proteinExistence type="inferred from homology"/>
<dbReference type="PRINTS" id="PR00669">
    <property type="entry name" value="INHIBINA"/>
</dbReference>
<dbReference type="InterPro" id="IPR029034">
    <property type="entry name" value="Cystine-knot_cytokine"/>
</dbReference>
<feature type="compositionally biased region" description="Basic and acidic residues" evidence="9">
    <location>
        <begin position="102"/>
        <end position="113"/>
    </location>
</feature>
<keyword evidence="13" id="KW-1185">Reference proteome</keyword>
<dbReference type="InterPro" id="IPR015615">
    <property type="entry name" value="TGF-beta-rel"/>
</dbReference>
<protein>
    <recommendedName>
        <fullName evidence="11">TGF-beta family profile domain-containing protein</fullName>
    </recommendedName>
</protein>
<evidence type="ECO:0000256" key="5">
    <source>
        <dbReference type="ARBA" id="ARBA00023030"/>
    </source>
</evidence>
<evidence type="ECO:0000256" key="2">
    <source>
        <dbReference type="ARBA" id="ARBA00006656"/>
    </source>
</evidence>
<dbReference type="InterPro" id="IPR001839">
    <property type="entry name" value="TGF-b_C"/>
</dbReference>
<keyword evidence="6" id="KW-1015">Disulfide bond</keyword>
<feature type="compositionally biased region" description="Basic and acidic residues" evidence="9">
    <location>
        <begin position="79"/>
        <end position="90"/>
    </location>
</feature>
<dbReference type="GO" id="GO:0005576">
    <property type="term" value="C:extracellular region"/>
    <property type="evidence" value="ECO:0007669"/>
    <property type="project" value="UniProtKB-SubCell"/>
</dbReference>
<dbReference type="GO" id="GO:0008083">
    <property type="term" value="F:growth factor activity"/>
    <property type="evidence" value="ECO:0007669"/>
    <property type="project" value="UniProtKB-KW"/>
</dbReference>
<evidence type="ECO:0000256" key="4">
    <source>
        <dbReference type="ARBA" id="ARBA00022729"/>
    </source>
</evidence>
<keyword evidence="7" id="KW-0325">Glycoprotein</keyword>
<dbReference type="AlphaFoldDB" id="A0ABD3XPD4"/>
<dbReference type="PANTHER" id="PTHR11848">
    <property type="entry name" value="TGF-BETA FAMILY"/>
    <property type="match status" value="1"/>
</dbReference>
<evidence type="ECO:0000256" key="6">
    <source>
        <dbReference type="ARBA" id="ARBA00023157"/>
    </source>
</evidence>
<evidence type="ECO:0000256" key="8">
    <source>
        <dbReference type="RuleBase" id="RU000354"/>
    </source>
</evidence>
<feature type="signal peptide" evidence="10">
    <location>
        <begin position="1"/>
        <end position="27"/>
    </location>
</feature>
<feature type="compositionally biased region" description="Polar residues" evidence="9">
    <location>
        <begin position="120"/>
        <end position="129"/>
    </location>
</feature>
<comment type="similarity">
    <text evidence="2 8">Belongs to the TGF-beta family.</text>
</comment>
<dbReference type="Gene3D" id="2.10.90.10">
    <property type="entry name" value="Cystine-knot cytokines"/>
    <property type="match status" value="1"/>
</dbReference>
<evidence type="ECO:0000256" key="7">
    <source>
        <dbReference type="ARBA" id="ARBA00023180"/>
    </source>
</evidence>
<evidence type="ECO:0000259" key="11">
    <source>
        <dbReference type="PROSITE" id="PS51362"/>
    </source>
</evidence>
<reference evidence="12 13" key="1">
    <citation type="submission" date="2024-11" db="EMBL/GenBank/DDBJ databases">
        <title>Chromosome-level genome assembly of the freshwater bivalve Anodonta woodiana.</title>
        <authorList>
            <person name="Chen X."/>
        </authorList>
    </citation>
    <scope>NUCLEOTIDE SEQUENCE [LARGE SCALE GENOMIC DNA]</scope>
    <source>
        <strain evidence="12">MN2024</strain>
        <tissue evidence="12">Gills</tissue>
    </source>
</reference>
<keyword evidence="4 10" id="KW-0732">Signal</keyword>
<evidence type="ECO:0000256" key="1">
    <source>
        <dbReference type="ARBA" id="ARBA00004613"/>
    </source>
</evidence>
<dbReference type="Proteomes" id="UP001634394">
    <property type="component" value="Unassembled WGS sequence"/>
</dbReference>
<sequence>MQQVDSLTWIIFSSLMFMSHLYTEISCESIVRKIENGLEQIFDEKHLLDMTTDDSKPGTLSTGPFKKVYSPDQDTTSVKSEHVGDVDPGRKQNFMGDLFQTSKEDFLRDDPTTRKRRHSASQQPTGSQCQRHPMYVDFKTLGWDTWITAPSGYDAYYCAGECPLQLANFNSTRHAQIQGFMSVTNPEIPKPCCVPTKLSSRQLIFTANSTVYNEHWTEMIVEACGCL</sequence>
<name>A0ABD3XPD4_SINWO</name>
<evidence type="ECO:0000256" key="9">
    <source>
        <dbReference type="SAM" id="MobiDB-lite"/>
    </source>
</evidence>
<comment type="subcellular location">
    <subcellularLocation>
        <location evidence="1">Secreted</location>
    </subcellularLocation>
</comment>
<dbReference type="FunFam" id="2.10.90.10:FF:000001">
    <property type="entry name" value="Bone morphogenetic protein 4"/>
    <property type="match status" value="1"/>
</dbReference>
<keyword evidence="5 8" id="KW-0339">Growth factor</keyword>
<organism evidence="12 13">
    <name type="scientific">Sinanodonta woodiana</name>
    <name type="common">Chinese pond mussel</name>
    <name type="synonym">Anodonta woodiana</name>
    <dbReference type="NCBI Taxonomy" id="1069815"/>
    <lineage>
        <taxon>Eukaryota</taxon>
        <taxon>Metazoa</taxon>
        <taxon>Spiralia</taxon>
        <taxon>Lophotrochozoa</taxon>
        <taxon>Mollusca</taxon>
        <taxon>Bivalvia</taxon>
        <taxon>Autobranchia</taxon>
        <taxon>Heteroconchia</taxon>
        <taxon>Palaeoheterodonta</taxon>
        <taxon>Unionida</taxon>
        <taxon>Unionoidea</taxon>
        <taxon>Unionidae</taxon>
        <taxon>Unioninae</taxon>
        <taxon>Sinanodonta</taxon>
    </lineage>
</organism>
<evidence type="ECO:0000256" key="3">
    <source>
        <dbReference type="ARBA" id="ARBA00022525"/>
    </source>
</evidence>
<dbReference type="InterPro" id="IPR017948">
    <property type="entry name" value="TGFb_CS"/>
</dbReference>